<keyword evidence="1" id="KW-1133">Transmembrane helix</keyword>
<keyword evidence="1" id="KW-0812">Transmembrane</keyword>
<gene>
    <name evidence="2" type="ORF">MS2017_1381</name>
</gene>
<dbReference type="InterPro" id="IPR007973">
    <property type="entry name" value="Pilus_assembly_TraE"/>
</dbReference>
<organism evidence="2 3">
    <name type="scientific">Bathymodiolus thermophilus thioautotrophic gill symbiont</name>
    <dbReference type="NCBI Taxonomy" id="2360"/>
    <lineage>
        <taxon>Bacteria</taxon>
        <taxon>Pseudomonadati</taxon>
        <taxon>Pseudomonadota</taxon>
        <taxon>Gammaproteobacteria</taxon>
        <taxon>sulfur-oxidizing symbionts</taxon>
    </lineage>
</organism>
<dbReference type="AlphaFoldDB" id="A0A3G3IMU4"/>
<sequence precursor="true">MNIAHLRKIQAKLSDEKSLLRFVLIIVIIISMINYVSIQSIKNNERNIIVPLNQSSQFWISANEASELYLTNLGLYIVQLWQNRTPANTEQNFAKLLELVNAQNYPAIKKSLKEKANLIKRYNRNSYSFRKTKAQINTKTKKIIITGVRSRWTKDGKKPSEKLRLAIDYQINNATFSVTSLIEEKL</sequence>
<feature type="transmembrane region" description="Helical" evidence="1">
    <location>
        <begin position="20"/>
        <end position="38"/>
    </location>
</feature>
<dbReference type="OrthoDB" id="5417723at2"/>
<dbReference type="Pfam" id="PF05309">
    <property type="entry name" value="TraE"/>
    <property type="match status" value="1"/>
</dbReference>
<dbReference type="Proteomes" id="UP000278334">
    <property type="component" value="Chromosome"/>
</dbReference>
<dbReference type="EMBL" id="CP024634">
    <property type="protein sequence ID" value="AYQ57069.1"/>
    <property type="molecule type" value="Genomic_DNA"/>
</dbReference>
<keyword evidence="1" id="KW-0472">Membrane</keyword>
<proteinExistence type="predicted"/>
<evidence type="ECO:0000313" key="2">
    <source>
        <dbReference type="EMBL" id="AYQ57069.1"/>
    </source>
</evidence>
<evidence type="ECO:0000256" key="1">
    <source>
        <dbReference type="SAM" id="Phobius"/>
    </source>
</evidence>
<dbReference type="KEGG" id="bthg:MS2017_1381"/>
<dbReference type="RefSeq" id="WP_071563299.1">
    <property type="nucleotide sequence ID" value="NZ_CP024634.1"/>
</dbReference>
<reference evidence="2 3" key="1">
    <citation type="submission" date="2017-11" db="EMBL/GenBank/DDBJ databases">
        <title>Genome sequence of the bacterial symbiont EPR9N from a vent mussel Bathymodiolus thermophilus.</title>
        <authorList>
            <person name="Won Y.-J."/>
        </authorList>
    </citation>
    <scope>NUCLEOTIDE SEQUENCE [LARGE SCALE GENOMIC DNA]</scope>
    <source>
        <strain evidence="2 3">EPR9N</strain>
    </source>
</reference>
<evidence type="ECO:0000313" key="3">
    <source>
        <dbReference type="Proteomes" id="UP000278334"/>
    </source>
</evidence>
<evidence type="ECO:0008006" key="4">
    <source>
        <dbReference type="Google" id="ProtNLM"/>
    </source>
</evidence>
<accession>A0A3G3IMU4</accession>
<protein>
    <recommendedName>
        <fullName evidence="4">Type IV conjugative transfer system protein TraE</fullName>
    </recommendedName>
</protein>
<name>A0A3G3IMU4_9GAMM</name>